<keyword evidence="3 5" id="KW-0285">Flavoprotein</keyword>
<keyword evidence="4 5" id="KW-0274">FAD</keyword>
<name>A0A2G1VXJ0_9FLAO</name>
<dbReference type="Pfam" id="PF02770">
    <property type="entry name" value="Acyl-CoA_dh_M"/>
    <property type="match status" value="1"/>
</dbReference>
<organism evidence="9 10">
    <name type="scientific">Leeuwenhoekiella nanhaiensis</name>
    <dbReference type="NCBI Taxonomy" id="1655491"/>
    <lineage>
        <taxon>Bacteria</taxon>
        <taxon>Pseudomonadati</taxon>
        <taxon>Bacteroidota</taxon>
        <taxon>Flavobacteriia</taxon>
        <taxon>Flavobacteriales</taxon>
        <taxon>Flavobacteriaceae</taxon>
        <taxon>Leeuwenhoekiella</taxon>
    </lineage>
</organism>
<dbReference type="GO" id="GO:0050660">
    <property type="term" value="F:flavin adenine dinucleotide binding"/>
    <property type="evidence" value="ECO:0007669"/>
    <property type="project" value="InterPro"/>
</dbReference>
<evidence type="ECO:0000259" key="6">
    <source>
        <dbReference type="Pfam" id="PF00441"/>
    </source>
</evidence>
<sequence length="454" mass="50367">MSIFGKVKNTIGLLKSIDLDALAKLSQKVDLSQVMSAVGNLDDRQLKGLMKMLNSQAKKGQHKLPPIDGDFYNLAQKLSPEERELQMKMRNFMEDEVKPIANRYWNRAEFPHEIIPKFAELNMAGIAYKGYGCPNQSFLMEGILAMELARVDVSISTFFGVHSGLAMGSIYLCGSEEQKEYWLPKMQKFEKIGAFGLTEPEVGSGAAGGLGTTCKKDGDAWVLNGQKKWIGNATFSDITIIWARDLDSGQVKGFIVRKENPGFKAEKMEDKMALRTVQNALITLTDCRVPESDRLQNANSFKDTAKVLQMTRASVAWQAVGCARGAYEAALKYTKKREQFGRPIASFQLIQNHLVEMVSNLTAMQTLCFRLSEMQDGGSLTDEHASLAKVFCSMRTRDVVSRAREVMGGNGILLEYDVARFVADAEAIYSYEGTKEINSLIVGRAITGYSAFVS</sequence>
<dbReference type="PROSITE" id="PS00073">
    <property type="entry name" value="ACYL_COA_DH_2"/>
    <property type="match status" value="1"/>
</dbReference>
<evidence type="ECO:0000313" key="9">
    <source>
        <dbReference type="EMBL" id="PHQ31330.1"/>
    </source>
</evidence>
<dbReference type="SUPFAM" id="SSF47203">
    <property type="entry name" value="Acyl-CoA dehydrogenase C-terminal domain-like"/>
    <property type="match status" value="1"/>
</dbReference>
<dbReference type="InterPro" id="IPR045008">
    <property type="entry name" value="ACX4-like"/>
</dbReference>
<dbReference type="Gene3D" id="2.40.110.10">
    <property type="entry name" value="Butyryl-CoA Dehydrogenase, subunit A, domain 2"/>
    <property type="match status" value="1"/>
</dbReference>
<dbReference type="InterPro" id="IPR006089">
    <property type="entry name" value="Acyl-CoA_DH_CS"/>
</dbReference>
<dbReference type="GO" id="GO:0003995">
    <property type="term" value="F:acyl-CoA dehydrogenase activity"/>
    <property type="evidence" value="ECO:0007669"/>
    <property type="project" value="InterPro"/>
</dbReference>
<feature type="domain" description="Acyl-CoA oxidase/dehydrogenase middle" evidence="7">
    <location>
        <begin position="194"/>
        <end position="287"/>
    </location>
</feature>
<dbReference type="PANTHER" id="PTHR43188">
    <property type="entry name" value="ACYL-COENZYME A OXIDASE"/>
    <property type="match status" value="1"/>
</dbReference>
<dbReference type="FunFam" id="1.10.540.10:FF:000026">
    <property type="entry name" value="Acyl-CoA dehydrogenase medium chain"/>
    <property type="match status" value="1"/>
</dbReference>
<evidence type="ECO:0000256" key="1">
    <source>
        <dbReference type="ARBA" id="ARBA00001974"/>
    </source>
</evidence>
<comment type="similarity">
    <text evidence="2 5">Belongs to the acyl-CoA dehydrogenase family.</text>
</comment>
<evidence type="ECO:0000256" key="3">
    <source>
        <dbReference type="ARBA" id="ARBA00022630"/>
    </source>
</evidence>
<evidence type="ECO:0000256" key="5">
    <source>
        <dbReference type="RuleBase" id="RU362125"/>
    </source>
</evidence>
<dbReference type="AlphaFoldDB" id="A0A2G1VXJ0"/>
<dbReference type="Gene3D" id="1.10.540.10">
    <property type="entry name" value="Acyl-CoA dehydrogenase/oxidase, N-terminal domain"/>
    <property type="match status" value="1"/>
</dbReference>
<dbReference type="InterPro" id="IPR037069">
    <property type="entry name" value="AcylCoA_DH/ox_N_sf"/>
</dbReference>
<evidence type="ECO:0000256" key="2">
    <source>
        <dbReference type="ARBA" id="ARBA00009347"/>
    </source>
</evidence>
<dbReference type="SUPFAM" id="SSF56645">
    <property type="entry name" value="Acyl-CoA dehydrogenase NM domain-like"/>
    <property type="match status" value="1"/>
</dbReference>
<keyword evidence="10" id="KW-1185">Reference proteome</keyword>
<dbReference type="InterPro" id="IPR036250">
    <property type="entry name" value="AcylCo_DH-like_C"/>
</dbReference>
<comment type="cofactor">
    <cofactor evidence="1 5">
        <name>FAD</name>
        <dbReference type="ChEBI" id="CHEBI:57692"/>
    </cofactor>
</comment>
<dbReference type="InterPro" id="IPR009100">
    <property type="entry name" value="AcylCoA_DH/oxidase_NM_dom_sf"/>
</dbReference>
<gene>
    <name evidence="9" type="ORF">CJ305_01030</name>
</gene>
<dbReference type="Pfam" id="PF02771">
    <property type="entry name" value="Acyl-CoA_dh_N"/>
    <property type="match status" value="1"/>
</dbReference>
<evidence type="ECO:0000256" key="4">
    <source>
        <dbReference type="ARBA" id="ARBA00022827"/>
    </source>
</evidence>
<feature type="domain" description="Acyl-CoA dehydrogenase/oxidase N-terminal" evidence="8">
    <location>
        <begin position="79"/>
        <end position="188"/>
    </location>
</feature>
<dbReference type="InterPro" id="IPR009075">
    <property type="entry name" value="AcylCo_DH/oxidase_C"/>
</dbReference>
<dbReference type="RefSeq" id="WP_099644872.1">
    <property type="nucleotide sequence ID" value="NZ_KZ319287.1"/>
</dbReference>
<dbReference type="Pfam" id="PF00441">
    <property type="entry name" value="Acyl-CoA_dh_1"/>
    <property type="match status" value="1"/>
</dbReference>
<dbReference type="InterPro" id="IPR006091">
    <property type="entry name" value="Acyl-CoA_Oxase/DH_mid-dom"/>
</dbReference>
<evidence type="ECO:0000259" key="8">
    <source>
        <dbReference type="Pfam" id="PF02771"/>
    </source>
</evidence>
<protein>
    <submittedName>
        <fullName evidence="9">Acyl-CoA dehydrogenase</fullName>
    </submittedName>
</protein>
<feature type="domain" description="Acyl-CoA dehydrogenase/oxidase C-terminal" evidence="6">
    <location>
        <begin position="304"/>
        <end position="446"/>
    </location>
</feature>
<reference evidence="9 10" key="1">
    <citation type="submission" date="2017-08" db="EMBL/GenBank/DDBJ databases">
        <title>The whole genome shortgun sequences of strain Leeuwenhoekiella nanhaiensis G18 from the South China Sea.</title>
        <authorList>
            <person name="Liu Q."/>
        </authorList>
    </citation>
    <scope>NUCLEOTIDE SEQUENCE [LARGE SCALE GENOMIC DNA]</scope>
    <source>
        <strain evidence="9 10">G18</strain>
    </source>
</reference>
<dbReference type="OrthoDB" id="9802867at2"/>
<proteinExistence type="inferred from homology"/>
<dbReference type="InterPro" id="IPR013786">
    <property type="entry name" value="AcylCoA_DH/ox_N"/>
</dbReference>
<comment type="caution">
    <text evidence="9">The sequence shown here is derived from an EMBL/GenBank/DDBJ whole genome shotgun (WGS) entry which is preliminary data.</text>
</comment>
<evidence type="ECO:0000313" key="10">
    <source>
        <dbReference type="Proteomes" id="UP000229433"/>
    </source>
</evidence>
<dbReference type="InterPro" id="IPR046373">
    <property type="entry name" value="Acyl-CoA_Oxase/DH_mid-dom_sf"/>
</dbReference>
<dbReference type="Proteomes" id="UP000229433">
    <property type="component" value="Unassembled WGS sequence"/>
</dbReference>
<keyword evidence="5" id="KW-0560">Oxidoreductase</keyword>
<evidence type="ECO:0000259" key="7">
    <source>
        <dbReference type="Pfam" id="PF02770"/>
    </source>
</evidence>
<dbReference type="EMBL" id="NQXA01000001">
    <property type="protein sequence ID" value="PHQ31330.1"/>
    <property type="molecule type" value="Genomic_DNA"/>
</dbReference>
<accession>A0A2G1VXJ0</accession>
<dbReference type="PANTHER" id="PTHR43188:SF1">
    <property type="entry name" value="ACYL-COA DEHYDROGENASE"/>
    <property type="match status" value="1"/>
</dbReference>
<dbReference type="GO" id="GO:0006635">
    <property type="term" value="P:fatty acid beta-oxidation"/>
    <property type="evidence" value="ECO:0007669"/>
    <property type="project" value="InterPro"/>
</dbReference>
<dbReference type="Gene3D" id="1.20.140.10">
    <property type="entry name" value="Butyryl-CoA Dehydrogenase, subunit A, domain 3"/>
    <property type="match status" value="1"/>
</dbReference>